<keyword evidence="3" id="KW-1185">Reference proteome</keyword>
<dbReference type="RefSeq" id="WP_039003467.1">
    <property type="nucleotide sequence ID" value="NZ_CP014327.1"/>
</dbReference>
<dbReference type="KEGG" id="hat:RC74_18780"/>
<feature type="domain" description="Putative zinc-finger" evidence="1">
    <location>
        <begin position="4"/>
        <end position="37"/>
    </location>
</feature>
<name>A0A126V3Y5_9RHOB</name>
<gene>
    <name evidence="2" type="ORF">RC74_18780</name>
</gene>
<dbReference type="AlphaFoldDB" id="A0A126V3Y5"/>
<reference evidence="2 3" key="1">
    <citation type="submission" date="2016-02" db="EMBL/GenBank/DDBJ databases">
        <title>Complete genome sequence of Halocynthiibacter arcticus PAMC 20958t from arctic marine sediment.</title>
        <authorList>
            <person name="Lee Y.M."/>
            <person name="Baek K."/>
            <person name="Lee H.K."/>
            <person name="Shin S.C."/>
        </authorList>
    </citation>
    <scope>NUCLEOTIDE SEQUENCE [LARGE SCALE GENOMIC DNA]</scope>
    <source>
        <strain evidence="2">PAMC 20958</strain>
    </source>
</reference>
<sequence>MLSCRELTEQADAFLDKEMPFGKRMQVRLHVMMCGGCNRFVNQMRLTRRLITAEERRKTVHDTANIDSILAAFEEEK</sequence>
<dbReference type="InterPro" id="IPR027383">
    <property type="entry name" value="Znf_put"/>
</dbReference>
<dbReference type="Pfam" id="PF13490">
    <property type="entry name" value="zf-HC2"/>
    <property type="match status" value="1"/>
</dbReference>
<dbReference type="OrthoDB" id="8374021at2"/>
<dbReference type="STRING" id="1579316.RC74_18780"/>
<organism evidence="2 3">
    <name type="scientific">Falsihalocynthiibacter arcticus</name>
    <dbReference type="NCBI Taxonomy" id="1579316"/>
    <lineage>
        <taxon>Bacteria</taxon>
        <taxon>Pseudomonadati</taxon>
        <taxon>Pseudomonadota</taxon>
        <taxon>Alphaproteobacteria</taxon>
        <taxon>Rhodobacterales</taxon>
        <taxon>Roseobacteraceae</taxon>
        <taxon>Falsihalocynthiibacter</taxon>
    </lineage>
</organism>
<accession>A0A126V3Y5</accession>
<evidence type="ECO:0000259" key="1">
    <source>
        <dbReference type="Pfam" id="PF13490"/>
    </source>
</evidence>
<protein>
    <recommendedName>
        <fullName evidence="1">Putative zinc-finger domain-containing protein</fullName>
    </recommendedName>
</protein>
<evidence type="ECO:0000313" key="2">
    <source>
        <dbReference type="EMBL" id="AML53032.1"/>
    </source>
</evidence>
<dbReference type="EMBL" id="CP014327">
    <property type="protein sequence ID" value="AML53032.1"/>
    <property type="molecule type" value="Genomic_DNA"/>
</dbReference>
<dbReference type="Proteomes" id="UP000070371">
    <property type="component" value="Chromosome"/>
</dbReference>
<proteinExistence type="predicted"/>
<evidence type="ECO:0000313" key="3">
    <source>
        <dbReference type="Proteomes" id="UP000070371"/>
    </source>
</evidence>